<evidence type="ECO:0000313" key="2">
    <source>
        <dbReference type="EMBL" id="UYV84295.1"/>
    </source>
</evidence>
<dbReference type="PANTHER" id="PTHR46068:SF1">
    <property type="entry name" value="TRANSPOSASE IS30-LIKE HTH DOMAIN-CONTAINING PROTEIN"/>
    <property type="match status" value="1"/>
</dbReference>
<dbReference type="InterPro" id="IPR036397">
    <property type="entry name" value="RNaseH_sf"/>
</dbReference>
<dbReference type="Gene3D" id="3.30.420.10">
    <property type="entry name" value="Ribonuclease H-like superfamily/Ribonuclease H"/>
    <property type="match status" value="1"/>
</dbReference>
<dbReference type="InterPro" id="IPR036388">
    <property type="entry name" value="WH-like_DNA-bd_sf"/>
</dbReference>
<sequence>MRISNKRSAIIELFRQGKRQCEIVRLLKVPQQTVSKAIHRFNEFGHEGDRAGRGRKRTANYIFIKRRLQRYSRAYKLQKVQLITSENKRVRLERCRLLKHRATDEQWERILFTDEKLFTIEQAYNHQKDRIWSAEAPGTSNNSQSIMVWAGICASGKTPSFSWIRGLKSTNKCIAATLSRPPYSRGFKSIWRCGLDVPAGLRVGSQGEIDSRLVQCPFSGLPSLRRNGRPTYPISTRWITACGPFCRPGPGIHAENGTDCRRRTCGP</sequence>
<protein>
    <recommendedName>
        <fullName evidence="4">Transposase</fullName>
    </recommendedName>
</protein>
<dbReference type="PANTHER" id="PTHR46068">
    <property type="entry name" value="PROTEIN CBG27172"/>
    <property type="match status" value="1"/>
</dbReference>
<organism evidence="2 3">
    <name type="scientific">Cordylochernes scorpioides</name>
    <dbReference type="NCBI Taxonomy" id="51811"/>
    <lineage>
        <taxon>Eukaryota</taxon>
        <taxon>Metazoa</taxon>
        <taxon>Ecdysozoa</taxon>
        <taxon>Arthropoda</taxon>
        <taxon>Chelicerata</taxon>
        <taxon>Arachnida</taxon>
        <taxon>Pseudoscorpiones</taxon>
        <taxon>Cheliferoidea</taxon>
        <taxon>Chernetidae</taxon>
        <taxon>Cordylochernes</taxon>
    </lineage>
</organism>
<evidence type="ECO:0008006" key="4">
    <source>
        <dbReference type="Google" id="ProtNLM"/>
    </source>
</evidence>
<dbReference type="EMBL" id="CP092886">
    <property type="protein sequence ID" value="UYV84295.1"/>
    <property type="molecule type" value="Genomic_DNA"/>
</dbReference>
<dbReference type="Pfam" id="PF13384">
    <property type="entry name" value="HTH_23"/>
    <property type="match status" value="1"/>
</dbReference>
<evidence type="ECO:0000256" key="1">
    <source>
        <dbReference type="ARBA" id="ARBA00004123"/>
    </source>
</evidence>
<dbReference type="SUPFAM" id="SSF46689">
    <property type="entry name" value="Homeodomain-like"/>
    <property type="match status" value="1"/>
</dbReference>
<dbReference type="Proteomes" id="UP001235939">
    <property type="component" value="Chromosome X"/>
</dbReference>
<keyword evidence="3" id="KW-1185">Reference proteome</keyword>
<name>A0ABY6LSS1_9ARAC</name>
<dbReference type="Gene3D" id="1.10.10.10">
    <property type="entry name" value="Winged helix-like DNA-binding domain superfamily/Winged helix DNA-binding domain"/>
    <property type="match status" value="1"/>
</dbReference>
<comment type="subcellular location">
    <subcellularLocation>
        <location evidence="1">Nucleus</location>
    </subcellularLocation>
</comment>
<accession>A0ABY6LSS1</accession>
<gene>
    <name evidence="2" type="ORF">LAZ67_X001770</name>
</gene>
<proteinExistence type="predicted"/>
<evidence type="ECO:0000313" key="3">
    <source>
        <dbReference type="Proteomes" id="UP001235939"/>
    </source>
</evidence>
<reference evidence="2 3" key="1">
    <citation type="submission" date="2022-03" db="EMBL/GenBank/DDBJ databases">
        <title>A chromosomal length assembly of Cordylochernes scorpioides.</title>
        <authorList>
            <person name="Zeh D."/>
            <person name="Zeh J."/>
        </authorList>
    </citation>
    <scope>NUCLEOTIDE SEQUENCE [LARGE SCALE GENOMIC DNA]</scope>
    <source>
        <strain evidence="2">IN4F17</strain>
        <tissue evidence="2">Whole Body</tissue>
    </source>
</reference>
<dbReference type="InterPro" id="IPR009057">
    <property type="entry name" value="Homeodomain-like_sf"/>
</dbReference>